<dbReference type="PANTHER" id="PTHR24198">
    <property type="entry name" value="ANKYRIN REPEAT AND PROTEIN KINASE DOMAIN-CONTAINING PROTEIN"/>
    <property type="match status" value="1"/>
</dbReference>
<organism evidence="4 5">
    <name type="scientific">Desmophyllum pertusum</name>
    <dbReference type="NCBI Taxonomy" id="174260"/>
    <lineage>
        <taxon>Eukaryota</taxon>
        <taxon>Metazoa</taxon>
        <taxon>Cnidaria</taxon>
        <taxon>Anthozoa</taxon>
        <taxon>Hexacorallia</taxon>
        <taxon>Scleractinia</taxon>
        <taxon>Caryophylliina</taxon>
        <taxon>Caryophylliidae</taxon>
        <taxon>Desmophyllum</taxon>
    </lineage>
</organism>
<dbReference type="AlphaFoldDB" id="A0A9W9Z289"/>
<proteinExistence type="predicted"/>
<dbReference type="PROSITE" id="PS50297">
    <property type="entry name" value="ANK_REP_REGION"/>
    <property type="match status" value="3"/>
</dbReference>
<evidence type="ECO:0000313" key="4">
    <source>
        <dbReference type="EMBL" id="KAJ7372338.1"/>
    </source>
</evidence>
<dbReference type="Pfam" id="PF12796">
    <property type="entry name" value="Ank_2"/>
    <property type="match status" value="2"/>
</dbReference>
<keyword evidence="5" id="KW-1185">Reference proteome</keyword>
<feature type="repeat" description="ANK" evidence="3">
    <location>
        <begin position="114"/>
        <end position="139"/>
    </location>
</feature>
<dbReference type="OrthoDB" id="67499at2759"/>
<dbReference type="Gene3D" id="1.25.40.20">
    <property type="entry name" value="Ankyrin repeat-containing domain"/>
    <property type="match status" value="2"/>
</dbReference>
<feature type="repeat" description="ANK" evidence="3">
    <location>
        <begin position="42"/>
        <end position="74"/>
    </location>
</feature>
<dbReference type="Proteomes" id="UP001163046">
    <property type="component" value="Unassembled WGS sequence"/>
</dbReference>
<evidence type="ECO:0000256" key="1">
    <source>
        <dbReference type="ARBA" id="ARBA00022737"/>
    </source>
</evidence>
<dbReference type="InterPro" id="IPR002110">
    <property type="entry name" value="Ankyrin_rpt"/>
</dbReference>
<feature type="repeat" description="ANK" evidence="3">
    <location>
        <begin position="75"/>
        <end position="107"/>
    </location>
</feature>
<evidence type="ECO:0000256" key="2">
    <source>
        <dbReference type="ARBA" id="ARBA00023043"/>
    </source>
</evidence>
<dbReference type="PROSITE" id="PS50088">
    <property type="entry name" value="ANK_REPEAT"/>
    <property type="match status" value="4"/>
</dbReference>
<dbReference type="InterPro" id="IPR036770">
    <property type="entry name" value="Ankyrin_rpt-contain_sf"/>
</dbReference>
<sequence length="264" mass="29815">MKERNLEEEYEFKSRLHELVHVLRYGENKYSDTTINSTDPQNNRTLLHLAATINSIDALKLVLRHFSFVDSVDNRGITPAFLAAEHGLVDNLALLVKKGANVNRKTRSAIAMYKEDTALQLAAENGHVEVVKALYKAGAVADQTALHHAAANNRLEVVTFLLEIGVEDTCLRCNGSFYWLKTKHRFQSKFKVPIIPLKENCFPDKVFNHSLINKMCIDLERNWEELGDVTFGELFDDKHLILCHTALHAAVASGQRKGSFSSHF</sequence>
<dbReference type="PANTHER" id="PTHR24198:SF165">
    <property type="entry name" value="ANKYRIN REPEAT-CONTAINING PROTEIN-RELATED"/>
    <property type="match status" value="1"/>
</dbReference>
<accession>A0A9W9Z289</accession>
<feature type="repeat" description="ANK" evidence="3">
    <location>
        <begin position="141"/>
        <end position="167"/>
    </location>
</feature>
<name>A0A9W9Z289_9CNID</name>
<evidence type="ECO:0000256" key="3">
    <source>
        <dbReference type="PROSITE-ProRule" id="PRU00023"/>
    </source>
</evidence>
<reference evidence="4" key="1">
    <citation type="submission" date="2023-01" db="EMBL/GenBank/DDBJ databases">
        <title>Genome assembly of the deep-sea coral Lophelia pertusa.</title>
        <authorList>
            <person name="Herrera S."/>
            <person name="Cordes E."/>
        </authorList>
    </citation>
    <scope>NUCLEOTIDE SEQUENCE</scope>
    <source>
        <strain evidence="4">USNM1676648</strain>
        <tissue evidence="4">Polyp</tissue>
    </source>
</reference>
<gene>
    <name evidence="4" type="ORF">OS493_019783</name>
</gene>
<keyword evidence="2 3" id="KW-0040">ANK repeat</keyword>
<dbReference type="SMART" id="SM00248">
    <property type="entry name" value="ANK"/>
    <property type="match status" value="4"/>
</dbReference>
<comment type="caution">
    <text evidence="4">The sequence shown here is derived from an EMBL/GenBank/DDBJ whole genome shotgun (WGS) entry which is preliminary data.</text>
</comment>
<dbReference type="EMBL" id="MU826837">
    <property type="protein sequence ID" value="KAJ7372338.1"/>
    <property type="molecule type" value="Genomic_DNA"/>
</dbReference>
<dbReference type="SUPFAM" id="SSF48403">
    <property type="entry name" value="Ankyrin repeat"/>
    <property type="match status" value="1"/>
</dbReference>
<evidence type="ECO:0000313" key="5">
    <source>
        <dbReference type="Proteomes" id="UP001163046"/>
    </source>
</evidence>
<keyword evidence="1" id="KW-0677">Repeat</keyword>
<protein>
    <submittedName>
        <fullName evidence="4">Uncharacterized protein</fullName>
    </submittedName>
</protein>